<proteinExistence type="predicted"/>
<reference evidence="1 2" key="1">
    <citation type="journal article" date="2014" name="Int. J. Syst. Evol. Microbiol.">
        <title>Draft Genome Sequence of Corynebacterium ulcerans FRC58, Isolated from the Bronchitic Aspiration of a Patient in France.</title>
        <authorList>
            <person name="Silva Ado S."/>
            <person name="Barauna R.A."/>
            <person name="de Sa P.C."/>
            <person name="das Gracas D.A."/>
            <person name="Carneiro A.R."/>
            <person name="Thouvenin M."/>
            <person name="Azevedo V."/>
            <person name="Badell E."/>
            <person name="Guiso N."/>
            <person name="da Silva A.L."/>
            <person name="Ramos R.T."/>
        </authorList>
    </citation>
    <scope>NUCLEOTIDE SEQUENCE [LARGE SCALE GENOMIC DNA]</scope>
    <source>
        <strain evidence="1 2">FRC58</strain>
    </source>
</reference>
<accession>A0ABM5TY44</accession>
<evidence type="ECO:0000313" key="2">
    <source>
        <dbReference type="Proteomes" id="UP000036185"/>
    </source>
</evidence>
<dbReference type="EMBL" id="CP011913">
    <property type="protein sequence ID" value="AKN76031.1"/>
    <property type="molecule type" value="Genomic_DNA"/>
</dbReference>
<gene>
    <name evidence="1" type="ORF">CulFRC58_0177</name>
</gene>
<sequence>MPKTIKPGGEHCSEWVYSKLVEQESAKHFETGKRSRSLRLITYQA</sequence>
<name>A0ABM5TY44_CORUL</name>
<dbReference type="Proteomes" id="UP000036185">
    <property type="component" value="Chromosome"/>
</dbReference>
<organism evidence="1 2">
    <name type="scientific">Corynebacterium ulcerans FRC58</name>
    <dbReference type="NCBI Taxonomy" id="1408268"/>
    <lineage>
        <taxon>Bacteria</taxon>
        <taxon>Bacillati</taxon>
        <taxon>Actinomycetota</taxon>
        <taxon>Actinomycetes</taxon>
        <taxon>Mycobacteriales</taxon>
        <taxon>Corynebacteriaceae</taxon>
        <taxon>Corynebacterium</taxon>
    </lineage>
</organism>
<evidence type="ECO:0000313" key="1">
    <source>
        <dbReference type="EMBL" id="AKN76031.1"/>
    </source>
</evidence>
<keyword evidence="2" id="KW-1185">Reference proteome</keyword>
<protein>
    <submittedName>
        <fullName evidence="1">Uncharacterized protein</fullName>
    </submittedName>
</protein>